<evidence type="ECO:0000256" key="1">
    <source>
        <dbReference type="ARBA" id="ARBA00022729"/>
    </source>
</evidence>
<accession>A0A225NL19</accession>
<proteinExistence type="predicted"/>
<protein>
    <recommendedName>
        <fullName evidence="3">DUF4174 domain-containing protein</fullName>
    </recommendedName>
</protein>
<keyword evidence="5" id="KW-1185">Reference proteome</keyword>
<feature type="signal peptide" evidence="2">
    <location>
        <begin position="1"/>
        <end position="24"/>
    </location>
</feature>
<keyword evidence="1 2" id="KW-0732">Signal</keyword>
<sequence>MTRIIALALAATLAAPFSASFAQAADDPNEALVPGSIVEAGDMDLDGFLWLARPILVFADTPADPRFQQQLTMLESEIEMLADRDVVIITDVDPDAAGPIRTRMRPRGFQMVLVGKDGAVKLRKPFPYSVREITRTIDKTPLRQQEVRDRRALRHEEDAARE</sequence>
<organism evidence="4 5">
    <name type="scientific">Marinibacterium profundimaris</name>
    <dbReference type="NCBI Taxonomy" id="1679460"/>
    <lineage>
        <taxon>Bacteria</taxon>
        <taxon>Pseudomonadati</taxon>
        <taxon>Pseudomonadota</taxon>
        <taxon>Alphaproteobacteria</taxon>
        <taxon>Rhodobacterales</taxon>
        <taxon>Paracoccaceae</taxon>
        <taxon>Marinibacterium</taxon>
    </lineage>
</organism>
<evidence type="ECO:0000259" key="3">
    <source>
        <dbReference type="Pfam" id="PF13778"/>
    </source>
</evidence>
<evidence type="ECO:0000313" key="4">
    <source>
        <dbReference type="EMBL" id="OWU73000.1"/>
    </source>
</evidence>
<dbReference type="AlphaFoldDB" id="A0A225NL19"/>
<dbReference type="Proteomes" id="UP000215377">
    <property type="component" value="Unassembled WGS sequence"/>
</dbReference>
<reference evidence="4 5" key="1">
    <citation type="submission" date="2013-04" db="EMBL/GenBank/DDBJ databases">
        <title>Oceanicola sp. 22II1-22F33 Genome Sequencing.</title>
        <authorList>
            <person name="Lai Q."/>
            <person name="Li G."/>
            <person name="Shao Z."/>
        </authorList>
    </citation>
    <scope>NUCLEOTIDE SEQUENCE [LARGE SCALE GENOMIC DNA]</scope>
    <source>
        <strain evidence="4 5">22II1-22F33</strain>
    </source>
</reference>
<comment type="caution">
    <text evidence="4">The sequence shown here is derived from an EMBL/GenBank/DDBJ whole genome shotgun (WGS) entry which is preliminary data.</text>
</comment>
<dbReference type="InterPro" id="IPR025232">
    <property type="entry name" value="DUF4174"/>
</dbReference>
<gene>
    <name evidence="4" type="ORF">ATO3_15110</name>
</gene>
<feature type="domain" description="DUF4174" evidence="3">
    <location>
        <begin position="45"/>
        <end position="146"/>
    </location>
</feature>
<dbReference type="EMBL" id="AQQR01000005">
    <property type="protein sequence ID" value="OWU73000.1"/>
    <property type="molecule type" value="Genomic_DNA"/>
</dbReference>
<dbReference type="Pfam" id="PF13778">
    <property type="entry name" value="DUF4174"/>
    <property type="match status" value="1"/>
</dbReference>
<evidence type="ECO:0000313" key="5">
    <source>
        <dbReference type="Proteomes" id="UP000215377"/>
    </source>
</evidence>
<evidence type="ECO:0000256" key="2">
    <source>
        <dbReference type="SAM" id="SignalP"/>
    </source>
</evidence>
<dbReference type="RefSeq" id="WP_088650705.1">
    <property type="nucleotide sequence ID" value="NZ_AQQR01000005.1"/>
</dbReference>
<dbReference type="OrthoDB" id="7362103at2"/>
<name>A0A225NL19_9RHOB</name>
<feature type="chain" id="PRO_5013279630" description="DUF4174 domain-containing protein" evidence="2">
    <location>
        <begin position="25"/>
        <end position="162"/>
    </location>
</feature>